<accession>A0ACC3YUS1</accession>
<organism evidence="1 2">
    <name type="scientific">Colletotrichum truncatum</name>
    <name type="common">Anthracnose fungus</name>
    <name type="synonym">Colletotrichum capsici</name>
    <dbReference type="NCBI Taxonomy" id="5467"/>
    <lineage>
        <taxon>Eukaryota</taxon>
        <taxon>Fungi</taxon>
        <taxon>Dikarya</taxon>
        <taxon>Ascomycota</taxon>
        <taxon>Pezizomycotina</taxon>
        <taxon>Sordariomycetes</taxon>
        <taxon>Hypocreomycetidae</taxon>
        <taxon>Glomerellales</taxon>
        <taxon>Glomerellaceae</taxon>
        <taxon>Colletotrichum</taxon>
        <taxon>Colletotrichum truncatum species complex</taxon>
    </lineage>
</organism>
<comment type="caution">
    <text evidence="1">The sequence shown here is derived from an EMBL/GenBank/DDBJ whole genome shotgun (WGS) entry which is preliminary data.</text>
</comment>
<name>A0ACC3YUS1_COLTU</name>
<sequence length="368" mass="41262">MENTQHQQQQPLPQQQAPQQTHAPVTTSSGSLSQPPVITTPAWIVAIRAFQFVLAIIILGLSGAIIHWVYMDELGLSLAMSLFTWIIVLYALLTEKIVNFRKAYQLYAVLALDLFMCILWLSTMGATAARRATFVVPVTASCSSDGSAVNSGRCTVFKRYIVMGKGALAMLAAIAGLSALQLILFIVTFVWTLVVFLKWRKTGAPAASAAASSGEIQLESKQQLYSPSVDTTVNQQQQYQQNQQQYQQPQPQHQQHQQQQEQQYQQYQQHEHQHQQQQQPPYTTQTTQHYQESSSPAQQQFQQQHTGGGGGEYTQVYHSSPPPQQQQHHQYTSTQQFTSHHYHPSPVSGSPPPTQGQDFNKPPPQELR</sequence>
<protein>
    <submittedName>
        <fullName evidence="1">Uncharacterized protein</fullName>
    </submittedName>
</protein>
<dbReference type="EMBL" id="VUJX02000006">
    <property type="protein sequence ID" value="KAL0935675.1"/>
    <property type="molecule type" value="Genomic_DNA"/>
</dbReference>
<keyword evidence="2" id="KW-1185">Reference proteome</keyword>
<gene>
    <name evidence="1" type="ORF">CTRU02_210267</name>
</gene>
<evidence type="ECO:0000313" key="1">
    <source>
        <dbReference type="EMBL" id="KAL0935675.1"/>
    </source>
</evidence>
<evidence type="ECO:0000313" key="2">
    <source>
        <dbReference type="Proteomes" id="UP000805649"/>
    </source>
</evidence>
<reference evidence="1 2" key="1">
    <citation type="journal article" date="2020" name="Phytopathology">
        <title>Genome Sequence Resources of Colletotrichum truncatum, C. plurivorum, C. musicola, and C. sojae: Four Species Pathogenic to Soybean (Glycine max).</title>
        <authorList>
            <person name="Rogerio F."/>
            <person name="Boufleur T.R."/>
            <person name="Ciampi-Guillardi M."/>
            <person name="Sukno S.A."/>
            <person name="Thon M.R."/>
            <person name="Massola Junior N.S."/>
            <person name="Baroncelli R."/>
        </authorList>
    </citation>
    <scope>NUCLEOTIDE SEQUENCE [LARGE SCALE GENOMIC DNA]</scope>
    <source>
        <strain evidence="1 2">CMES1059</strain>
    </source>
</reference>
<dbReference type="Proteomes" id="UP000805649">
    <property type="component" value="Unassembled WGS sequence"/>
</dbReference>
<proteinExistence type="predicted"/>